<comment type="caution">
    <text evidence="2">The sequence shown here is derived from an EMBL/GenBank/DDBJ whole genome shotgun (WGS) entry which is preliminary data.</text>
</comment>
<evidence type="ECO:0000313" key="2">
    <source>
        <dbReference type="EMBL" id="OWP51233.1"/>
    </source>
</evidence>
<dbReference type="eggNOG" id="COG4726">
    <property type="taxonomic scope" value="Bacteria"/>
</dbReference>
<feature type="domain" description="Type 4 fimbrial biogenesis protein PilX N-terminal" evidence="1">
    <location>
        <begin position="10"/>
        <end position="60"/>
    </location>
</feature>
<dbReference type="RefSeq" id="WP_088417395.1">
    <property type="nucleotide sequence ID" value="NZ_NJBA01000003.1"/>
</dbReference>
<sequence>MTRESCRRQRGAVLFVALVMLLLITLAAVGGMRGMQLEGRMTGNRLEQQRLMSAAESALREGEGRLRKSNRALDNCTSGATPCFTAQATNYTTNFSSSNLYSGMDGNTSLLRSARWYLRYIANNCKGGAGGSGNSYLSKGQVGCTYYYEVNSQAYKGTASSKACGADALCLRSTFGLVIP</sequence>
<dbReference type="Pfam" id="PF14341">
    <property type="entry name" value="PilX_N"/>
    <property type="match status" value="1"/>
</dbReference>
<accession>A0A246FAA2</accession>
<dbReference type="EMBL" id="NJBA01000003">
    <property type="protein sequence ID" value="OWP51233.1"/>
    <property type="molecule type" value="Genomic_DNA"/>
</dbReference>
<reference evidence="2 3" key="1">
    <citation type="submission" date="2017-06" db="EMBL/GenBank/DDBJ databases">
        <title>Draft genome of Pseudomonas nitroreducens DF05.</title>
        <authorList>
            <person name="Iyer R."/>
        </authorList>
    </citation>
    <scope>NUCLEOTIDE SEQUENCE [LARGE SCALE GENOMIC DNA]</scope>
    <source>
        <strain evidence="2 3">DF05</strain>
    </source>
</reference>
<dbReference type="AlphaFoldDB" id="A0A246FAA2"/>
<dbReference type="InterPro" id="IPR025746">
    <property type="entry name" value="PilX_N_dom"/>
</dbReference>
<organism evidence="2 3">
    <name type="scientific">Pseudomonas nitroreducens</name>
    <dbReference type="NCBI Taxonomy" id="46680"/>
    <lineage>
        <taxon>Bacteria</taxon>
        <taxon>Pseudomonadati</taxon>
        <taxon>Pseudomonadota</taxon>
        <taxon>Gammaproteobacteria</taxon>
        <taxon>Pseudomonadales</taxon>
        <taxon>Pseudomonadaceae</taxon>
        <taxon>Pseudomonas</taxon>
    </lineage>
</organism>
<evidence type="ECO:0000313" key="3">
    <source>
        <dbReference type="Proteomes" id="UP000198145"/>
    </source>
</evidence>
<protein>
    <submittedName>
        <fullName evidence="2">Pilus assembly protein PilX</fullName>
    </submittedName>
</protein>
<evidence type="ECO:0000259" key="1">
    <source>
        <dbReference type="Pfam" id="PF14341"/>
    </source>
</evidence>
<name>A0A246FAA2_PSENT</name>
<gene>
    <name evidence="2" type="ORF">CEG18_10235</name>
</gene>
<dbReference type="Proteomes" id="UP000198145">
    <property type="component" value="Unassembled WGS sequence"/>
</dbReference>
<proteinExistence type="predicted"/>